<keyword evidence="2 8" id="KW-0474">Menaquinone biosynthesis</keyword>
<feature type="transmembrane region" description="Helical" evidence="8">
    <location>
        <begin position="164"/>
        <end position="182"/>
    </location>
</feature>
<feature type="transmembrane region" description="Helical" evidence="8">
    <location>
        <begin position="237"/>
        <end position="254"/>
    </location>
</feature>
<dbReference type="KEGG" id="far:ABE41_013425"/>
<dbReference type="AlphaFoldDB" id="A0A1B1Z6B5"/>
<keyword evidence="7 8" id="KW-0472">Membrane</keyword>
<dbReference type="PIRSF" id="PIRSF005355">
    <property type="entry name" value="UBIAD1"/>
    <property type="match status" value="1"/>
</dbReference>
<dbReference type="Gene3D" id="1.10.357.140">
    <property type="entry name" value="UbiA prenyltransferase"/>
    <property type="match status" value="1"/>
</dbReference>
<keyword evidence="6 8" id="KW-1133">Transmembrane helix</keyword>
<keyword evidence="11" id="KW-1185">Reference proteome</keyword>
<evidence type="ECO:0000256" key="2">
    <source>
        <dbReference type="ARBA" id="ARBA00022428"/>
    </source>
</evidence>
<dbReference type="Pfam" id="PF01040">
    <property type="entry name" value="UbiA"/>
    <property type="match status" value="1"/>
</dbReference>
<evidence type="ECO:0000256" key="5">
    <source>
        <dbReference type="ARBA" id="ARBA00022692"/>
    </source>
</evidence>
<comment type="similarity">
    <text evidence="8">Belongs to the MenA family. Type 1 subfamily.</text>
</comment>
<feature type="transmembrane region" description="Helical" evidence="8">
    <location>
        <begin position="260"/>
        <end position="279"/>
    </location>
</feature>
<keyword evidence="3 8" id="KW-1003">Cell membrane</keyword>
<dbReference type="GO" id="GO:0005886">
    <property type="term" value="C:plasma membrane"/>
    <property type="evidence" value="ECO:0007669"/>
    <property type="project" value="UniProtKB-SubCell"/>
</dbReference>
<dbReference type="EMBL" id="CP016761">
    <property type="protein sequence ID" value="ANX13007.1"/>
    <property type="molecule type" value="Genomic_DNA"/>
</dbReference>
<evidence type="ECO:0000256" key="1">
    <source>
        <dbReference type="ARBA" id="ARBA00004141"/>
    </source>
</evidence>
<dbReference type="UniPathway" id="UPA00079">
    <property type="reaction ID" value="UER00168"/>
</dbReference>
<evidence type="ECO:0000313" key="10">
    <source>
        <dbReference type="EMBL" id="ANX13007.1"/>
    </source>
</evidence>
<dbReference type="OrthoDB" id="9767568at2"/>
<feature type="transmembrane region" description="Helical" evidence="8">
    <location>
        <begin position="33"/>
        <end position="52"/>
    </location>
</feature>
<comment type="pathway">
    <text evidence="8">Quinol/quinone metabolism; menaquinone biosynthesis; menaquinol from 1,4-dihydroxy-2-naphthoate: step 1/2.</text>
</comment>
<feature type="transmembrane region" description="Helical" evidence="8">
    <location>
        <begin position="134"/>
        <end position="152"/>
    </location>
</feature>
<dbReference type="Proteomes" id="UP000077412">
    <property type="component" value="Chromosome"/>
</dbReference>
<dbReference type="PANTHER" id="PTHR13929">
    <property type="entry name" value="1,4-DIHYDROXY-2-NAPHTHOATE OCTAPRENYLTRANSFERASE"/>
    <property type="match status" value="1"/>
</dbReference>
<evidence type="ECO:0000313" key="11">
    <source>
        <dbReference type="Proteomes" id="UP000077412"/>
    </source>
</evidence>
<keyword evidence="4 8" id="KW-0808">Transferase</keyword>
<organism evidence="10 11">
    <name type="scientific">Fictibacillus arsenicus</name>
    <dbReference type="NCBI Taxonomy" id="255247"/>
    <lineage>
        <taxon>Bacteria</taxon>
        <taxon>Bacillati</taxon>
        <taxon>Bacillota</taxon>
        <taxon>Bacilli</taxon>
        <taxon>Bacillales</taxon>
        <taxon>Fictibacillaceae</taxon>
        <taxon>Fictibacillus</taxon>
    </lineage>
</organism>
<comment type="subcellular location">
    <subcellularLocation>
        <location evidence="8">Cell membrane</location>
        <topology evidence="8">Multi-pass membrane protein</topology>
    </subcellularLocation>
    <subcellularLocation>
        <location evidence="1">Membrane</location>
        <topology evidence="1">Multi-pass membrane protein</topology>
    </subcellularLocation>
</comment>
<evidence type="ECO:0000256" key="9">
    <source>
        <dbReference type="NCBIfam" id="TIGR00751"/>
    </source>
</evidence>
<feature type="transmembrane region" description="Helical" evidence="8">
    <location>
        <begin position="291"/>
        <end position="314"/>
    </location>
</feature>
<comment type="function">
    <text evidence="8">Conversion of 1,4-dihydroxy-2-naphthoate (DHNA) to demethylmenaquinone (DMK).</text>
</comment>
<keyword evidence="5 8" id="KW-0812">Transmembrane</keyword>
<feature type="transmembrane region" description="Helical" evidence="8">
    <location>
        <begin position="58"/>
        <end position="77"/>
    </location>
</feature>
<proteinExistence type="inferred from homology"/>
<comment type="catalytic activity">
    <reaction evidence="8">
        <text>an all-trans-polyprenyl diphosphate + 1,4-dihydroxy-2-naphthoate + H(+) = a 2-demethylmenaquinol + CO2 + diphosphate</text>
        <dbReference type="Rhea" id="RHEA:26478"/>
        <dbReference type="Rhea" id="RHEA-COMP:9563"/>
        <dbReference type="Rhea" id="RHEA-COMP:9564"/>
        <dbReference type="ChEBI" id="CHEBI:11173"/>
        <dbReference type="ChEBI" id="CHEBI:15378"/>
        <dbReference type="ChEBI" id="CHEBI:16526"/>
        <dbReference type="ChEBI" id="CHEBI:33019"/>
        <dbReference type="ChEBI" id="CHEBI:55437"/>
        <dbReference type="ChEBI" id="CHEBI:58914"/>
        <dbReference type="EC" id="2.5.1.74"/>
    </reaction>
</comment>
<evidence type="ECO:0000256" key="7">
    <source>
        <dbReference type="ARBA" id="ARBA00023136"/>
    </source>
</evidence>
<accession>A0A1B1Z6B5</accession>
<dbReference type="PANTHER" id="PTHR13929:SF0">
    <property type="entry name" value="UBIA PRENYLTRANSFERASE DOMAIN-CONTAINING PROTEIN 1"/>
    <property type="match status" value="1"/>
</dbReference>
<feature type="transmembrane region" description="Helical" evidence="8">
    <location>
        <begin position="109"/>
        <end position="128"/>
    </location>
</feature>
<dbReference type="InterPro" id="IPR004657">
    <property type="entry name" value="MenA"/>
</dbReference>
<evidence type="ECO:0000256" key="4">
    <source>
        <dbReference type="ARBA" id="ARBA00022679"/>
    </source>
</evidence>
<evidence type="ECO:0000256" key="8">
    <source>
        <dbReference type="HAMAP-Rule" id="MF_01937"/>
    </source>
</evidence>
<gene>
    <name evidence="8" type="primary">menA</name>
    <name evidence="10" type="ORF">ABE41_013425</name>
</gene>
<protein>
    <recommendedName>
        <fullName evidence="8 9">1,4-dihydroxy-2-naphthoate octaprenyltransferase</fullName>
        <shortName evidence="8">DHNA-octaprenyltransferase</shortName>
        <ecNumber evidence="8 9">2.5.1.74</ecNumber>
    </recommendedName>
</protein>
<evidence type="ECO:0000256" key="3">
    <source>
        <dbReference type="ARBA" id="ARBA00022475"/>
    </source>
</evidence>
<dbReference type="NCBIfam" id="TIGR00751">
    <property type="entry name" value="menA"/>
    <property type="match status" value="1"/>
</dbReference>
<feature type="transmembrane region" description="Helical" evidence="8">
    <location>
        <begin position="188"/>
        <end position="207"/>
    </location>
</feature>
<reference evidence="10 11" key="1">
    <citation type="submission" date="2016-08" db="EMBL/GenBank/DDBJ databases">
        <title>Complete genome sequence of Fictibacillus arsenicus G25-54, a strain with toxicity to nematodes and a potential arsenic-resistance activity.</title>
        <authorList>
            <person name="Zheng Z."/>
        </authorList>
    </citation>
    <scope>NUCLEOTIDE SEQUENCE [LARGE SCALE GENOMIC DNA]</scope>
    <source>
        <strain evidence="10 11">G25-54</strain>
    </source>
</reference>
<dbReference type="GO" id="GO:0042371">
    <property type="term" value="P:vitamin K biosynthetic process"/>
    <property type="evidence" value="ECO:0007669"/>
    <property type="project" value="TreeGrafter"/>
</dbReference>
<dbReference type="GO" id="GO:0009234">
    <property type="term" value="P:menaquinone biosynthetic process"/>
    <property type="evidence" value="ECO:0007669"/>
    <property type="project" value="UniProtKB-UniRule"/>
</dbReference>
<dbReference type="STRING" id="255247.ABE41_013425"/>
<dbReference type="CDD" id="cd13962">
    <property type="entry name" value="PT_UbiA_UBIAD1"/>
    <property type="match status" value="1"/>
</dbReference>
<dbReference type="InterPro" id="IPR044878">
    <property type="entry name" value="UbiA_sf"/>
</dbReference>
<dbReference type="InterPro" id="IPR000537">
    <property type="entry name" value="UbiA_prenyltransferase"/>
</dbReference>
<sequence>MCTLSQTFIIIIIVKGETQMIHPKVIFASTRPFSLTASVIPVIFGTILALQWTSINWTAFLLTLFGAVFLQCGTNLVNDYFDHVKGADIPGSLSPSGVIDRKEMTPRQVYITGLIFFSLSIIIGLILTALTGPIVLYIGIPSLLVGYFYTATRYALAYNGLGEVASGSTLGILAVVGSFYTQTLNLNLEVFLAAIPNALLVMAILHANNLRDFDTDKQIGKTTIAGLIGRKASRIEYYILMLGTYVSLIALVFLNILPVWSLIAAITLPIALKGLQIAVSTWEAKQLNKALGLTAMLHMAFGILLCIGTLTGILL</sequence>
<dbReference type="InterPro" id="IPR026046">
    <property type="entry name" value="UBIAD1"/>
</dbReference>
<dbReference type="HAMAP" id="MF_01937">
    <property type="entry name" value="MenA_1"/>
    <property type="match status" value="1"/>
</dbReference>
<name>A0A1B1Z6B5_9BACL</name>
<dbReference type="EC" id="2.5.1.74" evidence="8 9"/>
<evidence type="ECO:0000256" key="6">
    <source>
        <dbReference type="ARBA" id="ARBA00022989"/>
    </source>
</evidence>
<dbReference type="GO" id="GO:0046428">
    <property type="term" value="F:1,4-dihydroxy-2-naphthoate polyprenyltransferase activity"/>
    <property type="evidence" value="ECO:0007669"/>
    <property type="project" value="UniProtKB-UniRule"/>
</dbReference>